<accession>A0A934K5D1</accession>
<protein>
    <submittedName>
        <fullName evidence="1">Uncharacterized protein</fullName>
    </submittedName>
</protein>
<dbReference type="EMBL" id="JAEKNS010000135">
    <property type="protein sequence ID" value="MBJ7595853.1"/>
    <property type="molecule type" value="Genomic_DNA"/>
</dbReference>
<evidence type="ECO:0000313" key="1">
    <source>
        <dbReference type="EMBL" id="MBJ7595853.1"/>
    </source>
</evidence>
<sequence length="223" mass="23428">MDQSTTAQASSSTIVLLWADTFATSLTKPGAKGIKSPSTGAIVDTKALAQMMIAVPLAALHTSGAIRLEQFSKKSFGFLASNGVNVVVVGEVPPGGRVEERIAKSKKAREKGESVADLVMAALSRKPNPDGEVVQWGVDEAVKLGYMQREGAGGLRGMTGATTVTPNAERIEETRARAAGLADSWLTFRDGNPELATALRMAIGSGIDARRSKSDLDERDVEG</sequence>
<comment type="caution">
    <text evidence="1">The sequence shown here is derived from an EMBL/GenBank/DDBJ whole genome shotgun (WGS) entry which is preliminary data.</text>
</comment>
<evidence type="ECO:0000313" key="2">
    <source>
        <dbReference type="Proteomes" id="UP000606991"/>
    </source>
</evidence>
<organism evidence="1 2">
    <name type="scientific">Candidatus Aeolococcus gillhamiae</name>
    <dbReference type="NCBI Taxonomy" id="3127015"/>
    <lineage>
        <taxon>Bacteria</taxon>
        <taxon>Bacillati</taxon>
        <taxon>Candidatus Dormiibacterota</taxon>
        <taxon>Candidatus Dormibacteria</taxon>
        <taxon>Candidatus Aeolococcales</taxon>
        <taxon>Candidatus Aeolococcaceae</taxon>
        <taxon>Candidatus Aeolococcus</taxon>
    </lineage>
</organism>
<dbReference type="AlphaFoldDB" id="A0A934K5D1"/>
<gene>
    <name evidence="1" type="ORF">JF886_13545</name>
</gene>
<proteinExistence type="predicted"/>
<dbReference type="Proteomes" id="UP000606991">
    <property type="component" value="Unassembled WGS sequence"/>
</dbReference>
<dbReference type="RefSeq" id="WP_337313357.1">
    <property type="nucleotide sequence ID" value="NZ_JAEKNS010000135.1"/>
</dbReference>
<reference evidence="1 2" key="1">
    <citation type="submission" date="2020-10" db="EMBL/GenBank/DDBJ databases">
        <title>Ca. Dormibacterota MAGs.</title>
        <authorList>
            <person name="Montgomery K."/>
        </authorList>
    </citation>
    <scope>NUCLEOTIDE SEQUENCE [LARGE SCALE GENOMIC DNA]</scope>
    <source>
        <strain evidence="1">SC8812_S17_18</strain>
    </source>
</reference>
<name>A0A934K5D1_9BACT</name>